<sequence length="45" mass="4791">MRKTVIAATLLVVVAVTAVVLVVRAVTLMRGAFPNLRFGKAPLIN</sequence>
<accession>A0A7C9VZF9</accession>
<evidence type="ECO:0000313" key="2">
    <source>
        <dbReference type="Proteomes" id="UP000481360"/>
    </source>
</evidence>
<keyword evidence="2" id="KW-1185">Reference proteome</keyword>
<protein>
    <submittedName>
        <fullName evidence="1">Uncharacterized protein</fullName>
    </submittedName>
</protein>
<name>A0A7C9VZF9_9PSEU</name>
<gene>
    <name evidence="1" type="ORF">G7043_37565</name>
</gene>
<comment type="caution">
    <text evidence="1">The sequence shown here is derived from an EMBL/GenBank/DDBJ whole genome shotgun (WGS) entry which is preliminary data.</text>
</comment>
<dbReference type="AlphaFoldDB" id="A0A7C9VZF9"/>
<organism evidence="1 2">
    <name type="scientific">Lentzea alba</name>
    <dbReference type="NCBI Taxonomy" id="2714351"/>
    <lineage>
        <taxon>Bacteria</taxon>
        <taxon>Bacillati</taxon>
        <taxon>Actinomycetota</taxon>
        <taxon>Actinomycetes</taxon>
        <taxon>Pseudonocardiales</taxon>
        <taxon>Pseudonocardiaceae</taxon>
        <taxon>Lentzea</taxon>
    </lineage>
</organism>
<dbReference type="RefSeq" id="WP_166053441.1">
    <property type="nucleotide sequence ID" value="NZ_JAAMPJ010000013.1"/>
</dbReference>
<reference evidence="1 2" key="1">
    <citation type="submission" date="2020-03" db="EMBL/GenBank/DDBJ databases">
        <title>Isolation and identification of active actinomycetes.</title>
        <authorList>
            <person name="Sun X."/>
        </authorList>
    </citation>
    <scope>NUCLEOTIDE SEQUENCE [LARGE SCALE GENOMIC DNA]</scope>
    <source>
        <strain evidence="1 2">NEAU-D13</strain>
    </source>
</reference>
<dbReference type="Proteomes" id="UP000481360">
    <property type="component" value="Unassembled WGS sequence"/>
</dbReference>
<dbReference type="EMBL" id="JAAMPJ010000013">
    <property type="protein sequence ID" value="NGY64636.1"/>
    <property type="molecule type" value="Genomic_DNA"/>
</dbReference>
<proteinExistence type="predicted"/>
<evidence type="ECO:0000313" key="1">
    <source>
        <dbReference type="EMBL" id="NGY64636.1"/>
    </source>
</evidence>